<evidence type="ECO:0000256" key="1">
    <source>
        <dbReference type="ARBA" id="ARBA00010092"/>
    </source>
</evidence>
<feature type="chain" id="PRO_5025568341" description="(4-O-methyl)-D-glucuronate--lignin esterase" evidence="8">
    <location>
        <begin position="20"/>
        <end position="392"/>
    </location>
</feature>
<evidence type="ECO:0000256" key="7">
    <source>
        <dbReference type="ARBA" id="ARBA00026105"/>
    </source>
</evidence>
<protein>
    <recommendedName>
        <fullName evidence="7">(4-O-methyl)-D-glucuronate--lignin esterase</fullName>
        <ecNumber evidence="7">3.1.1.117</ecNumber>
    </recommendedName>
</protein>
<dbReference type="GO" id="GO:0052689">
    <property type="term" value="F:carboxylic ester hydrolase activity"/>
    <property type="evidence" value="ECO:0007669"/>
    <property type="project" value="UniProtKB-KW"/>
</dbReference>
<dbReference type="Proteomes" id="UP000799766">
    <property type="component" value="Unassembled WGS sequence"/>
</dbReference>
<sequence length="392" mass="41924">MRSQPFAAALLSFLARAIAQDSSSCPSTPSPWPEAGSFPVTPTLPDPFLYLDGTSRVQTQEEWYSCRKPEILDMMQHYQYGYYPDHALETVTATRSGDTVSIAVEADGKTAQFSASINLPSGASADAPAPVVIAIGGMDNNAYLSEGIAVVTYDYLSVAADSNSKTGAFWDLYNGRDIGTLVAWAWGFHRVLDALEQTAGEIDATKVGVTGCSRLGKAALAGGLFDERVTVTMAMSSGVQGLGPYRYHALSGQDETLENSKQGAPWWSDSTLADFIGQSERTPFDAHTIAAALAPRALVIDQGTGDPFTNSEGTAVVVYPAAKIVYEWLGVGEQIGMAVRSGGHCDFSGYTNVLPFVKQIFFGEASTRDYDDLSPWSPMPEAYPWASDVPSA</sequence>
<keyword evidence="4" id="KW-0378">Hydrolase</keyword>
<proteinExistence type="inferred from homology"/>
<reference evidence="10" key="1">
    <citation type="journal article" date="2020" name="Stud. Mycol.">
        <title>101 Dothideomycetes genomes: a test case for predicting lifestyles and emergence of pathogens.</title>
        <authorList>
            <person name="Haridas S."/>
            <person name="Albert R."/>
            <person name="Binder M."/>
            <person name="Bloem J."/>
            <person name="Labutti K."/>
            <person name="Salamov A."/>
            <person name="Andreopoulos B."/>
            <person name="Baker S."/>
            <person name="Barry K."/>
            <person name="Bills G."/>
            <person name="Bluhm B."/>
            <person name="Cannon C."/>
            <person name="Castanera R."/>
            <person name="Culley D."/>
            <person name="Daum C."/>
            <person name="Ezra D."/>
            <person name="Gonzalez J."/>
            <person name="Henrissat B."/>
            <person name="Kuo A."/>
            <person name="Liang C."/>
            <person name="Lipzen A."/>
            <person name="Lutzoni F."/>
            <person name="Magnuson J."/>
            <person name="Mondo S."/>
            <person name="Nolan M."/>
            <person name="Ohm R."/>
            <person name="Pangilinan J."/>
            <person name="Park H.-J."/>
            <person name="Ramirez L."/>
            <person name="Alfaro M."/>
            <person name="Sun H."/>
            <person name="Tritt A."/>
            <person name="Yoshinaga Y."/>
            <person name="Zwiers L.-H."/>
            <person name="Turgeon B."/>
            <person name="Goodwin S."/>
            <person name="Spatafora J."/>
            <person name="Crous P."/>
            <person name="Grigoriev I."/>
        </authorList>
    </citation>
    <scope>NUCLEOTIDE SEQUENCE</scope>
    <source>
        <strain evidence="10">ATCC 16933</strain>
    </source>
</reference>
<dbReference type="Pfam" id="PF22244">
    <property type="entry name" value="GCE_fung"/>
    <property type="match status" value="1"/>
</dbReference>
<keyword evidence="3 8" id="KW-0732">Signal</keyword>
<dbReference type="OrthoDB" id="3781271at2759"/>
<evidence type="ECO:0000256" key="2">
    <source>
        <dbReference type="ARBA" id="ARBA00022487"/>
    </source>
</evidence>
<dbReference type="GO" id="GO:0046274">
    <property type="term" value="P:lignin catabolic process"/>
    <property type="evidence" value="ECO:0007669"/>
    <property type="project" value="UniProtKB-KW"/>
</dbReference>
<evidence type="ECO:0000313" key="11">
    <source>
        <dbReference type="Proteomes" id="UP000799766"/>
    </source>
</evidence>
<dbReference type="InterPro" id="IPR054579">
    <property type="entry name" value="GCE-like_dom"/>
</dbReference>
<dbReference type="EC" id="3.1.1.117" evidence="7"/>
<keyword evidence="5" id="KW-0439">Lignin degradation</keyword>
<gene>
    <name evidence="10" type="ORF">BDY21DRAFT_286383</name>
</gene>
<evidence type="ECO:0000313" key="10">
    <source>
        <dbReference type="EMBL" id="KAF2457279.1"/>
    </source>
</evidence>
<feature type="signal peptide" evidence="8">
    <location>
        <begin position="1"/>
        <end position="19"/>
    </location>
</feature>
<keyword evidence="2" id="KW-0719">Serine esterase</keyword>
<evidence type="ECO:0000256" key="5">
    <source>
        <dbReference type="ARBA" id="ARBA00023185"/>
    </source>
</evidence>
<dbReference type="Gene3D" id="3.40.50.1820">
    <property type="entry name" value="alpha/beta hydrolase"/>
    <property type="match status" value="1"/>
</dbReference>
<organism evidence="10 11">
    <name type="scientific">Lineolata rhizophorae</name>
    <dbReference type="NCBI Taxonomy" id="578093"/>
    <lineage>
        <taxon>Eukaryota</taxon>
        <taxon>Fungi</taxon>
        <taxon>Dikarya</taxon>
        <taxon>Ascomycota</taxon>
        <taxon>Pezizomycotina</taxon>
        <taxon>Dothideomycetes</taxon>
        <taxon>Dothideomycetes incertae sedis</taxon>
        <taxon>Lineolatales</taxon>
        <taxon>Lineolataceae</taxon>
        <taxon>Lineolata</taxon>
    </lineage>
</organism>
<evidence type="ECO:0000256" key="4">
    <source>
        <dbReference type="ARBA" id="ARBA00022801"/>
    </source>
</evidence>
<keyword evidence="11" id="KW-1185">Reference proteome</keyword>
<dbReference type="InterPro" id="IPR029058">
    <property type="entry name" value="AB_hydrolase_fold"/>
</dbReference>
<dbReference type="EMBL" id="MU001681">
    <property type="protein sequence ID" value="KAF2457279.1"/>
    <property type="molecule type" value="Genomic_DNA"/>
</dbReference>
<comment type="similarity">
    <text evidence="1">Belongs to the carbohydrate esterase 15 (CE15) family.</text>
</comment>
<feature type="domain" description="4-O-methyl-glucuronoyl methylesterase-like" evidence="9">
    <location>
        <begin position="102"/>
        <end position="330"/>
    </location>
</feature>
<comment type="catalytic activity">
    <reaction evidence="6">
        <text>a 4-O-methyl-alpha-D-glucuronosyl ester derivative + H2O = 4-O-methyl-alpha-D-glucuronate derivative + an alcohol + H(+)</text>
        <dbReference type="Rhea" id="RHEA:67452"/>
        <dbReference type="ChEBI" id="CHEBI:15377"/>
        <dbReference type="ChEBI" id="CHEBI:15378"/>
        <dbReference type="ChEBI" id="CHEBI:30879"/>
        <dbReference type="ChEBI" id="CHEBI:171667"/>
        <dbReference type="ChEBI" id="CHEBI:171668"/>
        <dbReference type="EC" id="3.1.1.117"/>
    </reaction>
    <physiologicalReaction direction="left-to-right" evidence="6">
        <dbReference type="Rhea" id="RHEA:67453"/>
    </physiologicalReaction>
</comment>
<evidence type="ECO:0000256" key="3">
    <source>
        <dbReference type="ARBA" id="ARBA00022729"/>
    </source>
</evidence>
<name>A0A6A6P054_9PEZI</name>
<dbReference type="SUPFAM" id="SSF53474">
    <property type="entry name" value="alpha/beta-Hydrolases"/>
    <property type="match status" value="1"/>
</dbReference>
<accession>A0A6A6P054</accession>
<dbReference type="AlphaFoldDB" id="A0A6A6P054"/>
<evidence type="ECO:0000256" key="6">
    <source>
        <dbReference type="ARBA" id="ARBA00024511"/>
    </source>
</evidence>
<evidence type="ECO:0000259" key="9">
    <source>
        <dbReference type="Pfam" id="PF22244"/>
    </source>
</evidence>
<evidence type="ECO:0000256" key="8">
    <source>
        <dbReference type="SAM" id="SignalP"/>
    </source>
</evidence>